<evidence type="ECO:0000256" key="1">
    <source>
        <dbReference type="ARBA" id="ARBA00004651"/>
    </source>
</evidence>
<organism evidence="13 14">
    <name type="scientific">Oxalicibacterium solurbis</name>
    <dbReference type="NCBI Taxonomy" id="69280"/>
    <lineage>
        <taxon>Bacteria</taxon>
        <taxon>Pseudomonadati</taxon>
        <taxon>Pseudomonadota</taxon>
        <taxon>Betaproteobacteria</taxon>
        <taxon>Burkholderiales</taxon>
        <taxon>Oxalobacteraceae</taxon>
        <taxon>Oxalicibacterium</taxon>
    </lineage>
</organism>
<dbReference type="CDD" id="cd06261">
    <property type="entry name" value="TM_PBP2"/>
    <property type="match status" value="1"/>
</dbReference>
<evidence type="ECO:0000256" key="10">
    <source>
        <dbReference type="RuleBase" id="RU363054"/>
    </source>
</evidence>
<keyword evidence="5 10" id="KW-0592">Phosphate transport</keyword>
<feature type="transmembrane region" description="Helical" evidence="9">
    <location>
        <begin position="112"/>
        <end position="143"/>
    </location>
</feature>
<comment type="subcellular location">
    <subcellularLocation>
        <location evidence="10">Cell inner membrane</location>
        <topology evidence="10">Multi-pass membrane protein</topology>
    </subcellularLocation>
    <subcellularLocation>
        <location evidence="1 9">Cell membrane</location>
        <topology evidence="1 9">Multi-pass membrane protein</topology>
    </subcellularLocation>
</comment>
<comment type="caution">
    <text evidence="13">The sequence shown here is derived from an EMBL/GenBank/DDBJ whole genome shotgun (WGS) entry which is preliminary data.</text>
</comment>
<dbReference type="InterPro" id="IPR051124">
    <property type="entry name" value="Phosphate_Transport_Permease"/>
</dbReference>
<evidence type="ECO:0000256" key="2">
    <source>
        <dbReference type="ARBA" id="ARBA00007069"/>
    </source>
</evidence>
<feature type="domain" description="ABC transmembrane type-1" evidence="12">
    <location>
        <begin position="118"/>
        <end position="347"/>
    </location>
</feature>
<evidence type="ECO:0000256" key="3">
    <source>
        <dbReference type="ARBA" id="ARBA00022448"/>
    </source>
</evidence>
<keyword evidence="4" id="KW-1003">Cell membrane</keyword>
<dbReference type="NCBIfam" id="TIGR02138">
    <property type="entry name" value="phosphate_pstC"/>
    <property type="match status" value="1"/>
</dbReference>
<dbReference type="GO" id="GO:0005315">
    <property type="term" value="F:phosphate transmembrane transporter activity"/>
    <property type="evidence" value="ECO:0007669"/>
    <property type="project" value="InterPro"/>
</dbReference>
<dbReference type="PROSITE" id="PS50928">
    <property type="entry name" value="ABC_TM1"/>
    <property type="match status" value="1"/>
</dbReference>
<evidence type="ECO:0000313" key="14">
    <source>
        <dbReference type="Proteomes" id="UP000627205"/>
    </source>
</evidence>
<keyword evidence="7 9" id="KW-1133">Transmembrane helix</keyword>
<comment type="similarity">
    <text evidence="2 10">Belongs to the binding-protein-dependent transport system permease family. CysTW subfamily.</text>
</comment>
<dbReference type="AlphaFoldDB" id="A0A8J3B3H0"/>
<feature type="transmembrane region" description="Helical" evidence="9">
    <location>
        <begin position="61"/>
        <end position="92"/>
    </location>
</feature>
<keyword evidence="14" id="KW-1185">Reference proteome</keyword>
<evidence type="ECO:0000256" key="11">
    <source>
        <dbReference type="SAM" id="MobiDB-lite"/>
    </source>
</evidence>
<comment type="caution">
    <text evidence="10">Lacks conserved residue(s) required for the propagation of feature annotation.</text>
</comment>
<dbReference type="SUPFAM" id="SSF161098">
    <property type="entry name" value="MetI-like"/>
    <property type="match status" value="1"/>
</dbReference>
<keyword evidence="8 9" id="KW-0472">Membrane</keyword>
<evidence type="ECO:0000256" key="6">
    <source>
        <dbReference type="ARBA" id="ARBA00022692"/>
    </source>
</evidence>
<dbReference type="Proteomes" id="UP000627205">
    <property type="component" value="Unassembled WGS sequence"/>
</dbReference>
<feature type="region of interest" description="Disordered" evidence="11">
    <location>
        <begin position="1"/>
        <end position="32"/>
    </location>
</feature>
<feature type="transmembrane region" description="Helical" evidence="9">
    <location>
        <begin position="329"/>
        <end position="351"/>
    </location>
</feature>
<evidence type="ECO:0000313" key="13">
    <source>
        <dbReference type="EMBL" id="GGI54413.1"/>
    </source>
</evidence>
<evidence type="ECO:0000259" key="12">
    <source>
        <dbReference type="PROSITE" id="PS50928"/>
    </source>
</evidence>
<evidence type="ECO:0000256" key="8">
    <source>
        <dbReference type="ARBA" id="ARBA00023136"/>
    </source>
</evidence>
<keyword evidence="10" id="KW-0997">Cell inner membrane</keyword>
<reference evidence="13" key="2">
    <citation type="submission" date="2020-09" db="EMBL/GenBank/DDBJ databases">
        <authorList>
            <person name="Sun Q."/>
            <person name="Sedlacek I."/>
        </authorList>
    </citation>
    <scope>NUCLEOTIDE SEQUENCE</scope>
    <source>
        <strain evidence="13">CCM 7664</strain>
    </source>
</reference>
<dbReference type="PANTHER" id="PTHR30425:SF1">
    <property type="entry name" value="PHOSPHATE TRANSPORT SYSTEM PERMEASE PROTEIN PSTC"/>
    <property type="match status" value="1"/>
</dbReference>
<dbReference type="InterPro" id="IPR035906">
    <property type="entry name" value="MetI-like_sf"/>
</dbReference>
<dbReference type="InterPro" id="IPR011864">
    <property type="entry name" value="Phosphate_PstC"/>
</dbReference>
<keyword evidence="3 9" id="KW-0813">Transport</keyword>
<dbReference type="Gene3D" id="1.10.3720.10">
    <property type="entry name" value="MetI-like"/>
    <property type="match status" value="1"/>
</dbReference>
<accession>A0A8J3B3H0</accession>
<reference evidence="13" key="1">
    <citation type="journal article" date="2014" name="Int. J. Syst. Evol. Microbiol.">
        <title>Complete genome sequence of Corynebacterium casei LMG S-19264T (=DSM 44701T), isolated from a smear-ripened cheese.</title>
        <authorList>
            <consortium name="US DOE Joint Genome Institute (JGI-PGF)"/>
            <person name="Walter F."/>
            <person name="Albersmeier A."/>
            <person name="Kalinowski J."/>
            <person name="Ruckert C."/>
        </authorList>
    </citation>
    <scope>NUCLEOTIDE SEQUENCE</scope>
    <source>
        <strain evidence="13">CCM 7664</strain>
    </source>
</reference>
<protein>
    <recommendedName>
        <fullName evidence="10">Phosphate transport system permease protein</fullName>
    </recommendedName>
</protein>
<gene>
    <name evidence="13" type="primary">pstC</name>
    <name evidence="13" type="ORF">GCM10011430_15870</name>
</gene>
<evidence type="ECO:0000256" key="4">
    <source>
        <dbReference type="ARBA" id="ARBA00022475"/>
    </source>
</evidence>
<evidence type="ECO:0000256" key="5">
    <source>
        <dbReference type="ARBA" id="ARBA00022592"/>
    </source>
</evidence>
<comment type="function">
    <text evidence="10">Part of the binding-protein-dependent transport system for phosphate; probably responsible for the translocation of the substrate across the membrane.</text>
</comment>
<name>A0A8J3B3H0_9BURK</name>
<dbReference type="GO" id="GO:0006817">
    <property type="term" value="P:phosphate ion transport"/>
    <property type="evidence" value="ECO:0007669"/>
    <property type="project" value="UniProtKB-KW"/>
</dbReference>
<evidence type="ECO:0000256" key="9">
    <source>
        <dbReference type="RuleBase" id="RU363032"/>
    </source>
</evidence>
<feature type="transmembrane region" description="Helical" evidence="9">
    <location>
        <begin position="211"/>
        <end position="232"/>
    </location>
</feature>
<evidence type="ECO:0000256" key="7">
    <source>
        <dbReference type="ARBA" id="ARBA00022989"/>
    </source>
</evidence>
<dbReference type="PANTHER" id="PTHR30425">
    <property type="entry name" value="PHOSPHATE TRANSPORT SYSTEM PERMEASE PROTEIN PST"/>
    <property type="match status" value="1"/>
</dbReference>
<proteinExistence type="inferred from homology"/>
<dbReference type="EMBL" id="BMDP01000002">
    <property type="protein sequence ID" value="GGI54413.1"/>
    <property type="molecule type" value="Genomic_DNA"/>
</dbReference>
<dbReference type="GO" id="GO:0005886">
    <property type="term" value="C:plasma membrane"/>
    <property type="evidence" value="ECO:0007669"/>
    <property type="project" value="UniProtKB-SubCell"/>
</dbReference>
<dbReference type="Pfam" id="PF00528">
    <property type="entry name" value="BPD_transp_1"/>
    <property type="match status" value="1"/>
</dbReference>
<sequence>MTKSDKGSALRRPNSPEKTMSARPDTLPAPAMMGQDAKTQGAVFSKSLMATMRRQRLQDFLFHKVTFLFALSVLLVLLGIIASLMINAWPALKAFGLPFITSIEWDPVNDQYGAAIAIVGTLVTSLIALLIAFPVSFGIALFLTEICPAWLKRPLGTAVELLAGVPSIIYGMWGLFVFAPLFSDYIQPALAATLGKLPIIGNLFAGPHMGIGILAAGIILAVMIIPFIASVMRDVFEIVPPVLKESAYALGCTKWEVVRKVVLPYTRIGVVGGVMLGLGRALGETMAITFVIGNAHKLSWSLFSAGNSIASTLANEFAEAETTLHVSSLFALGLILFVITFLVLSAAKLMLMGMARKEGAK</sequence>
<feature type="transmembrane region" description="Helical" evidence="9">
    <location>
        <begin position="155"/>
        <end position="179"/>
    </location>
</feature>
<dbReference type="InterPro" id="IPR000515">
    <property type="entry name" value="MetI-like"/>
</dbReference>
<keyword evidence="6 9" id="KW-0812">Transmembrane</keyword>